<dbReference type="Pfam" id="PF11149">
    <property type="entry name" value="DUF2924"/>
    <property type="match status" value="1"/>
</dbReference>
<keyword evidence="3" id="KW-1185">Reference proteome</keyword>
<reference evidence="2 3" key="1">
    <citation type="journal article" date="2019" name="Microorganisms">
        <title>Genome Insights into the Novel Species Microvirga brassicacearum, a Rapeseed Endophyte with Biotechnological Potential.</title>
        <authorList>
            <person name="Jimenez-Gomez A."/>
            <person name="Saati-Santamaria Z."/>
            <person name="Igual J.M."/>
            <person name="Rivas R."/>
            <person name="Mateos P.F."/>
            <person name="Garcia-Fraile P."/>
        </authorList>
    </citation>
    <scope>NUCLEOTIDE SEQUENCE [LARGE SCALE GENOMIC DNA]</scope>
    <source>
        <strain evidence="2 3">CDVBN77</strain>
    </source>
</reference>
<name>A0A5N3PHB7_9HYPH</name>
<accession>A0A5N3PHB7</accession>
<organism evidence="2 3">
    <name type="scientific">Microvirga brassicacearum</name>
    <dbReference type="NCBI Taxonomy" id="2580413"/>
    <lineage>
        <taxon>Bacteria</taxon>
        <taxon>Pseudomonadati</taxon>
        <taxon>Pseudomonadota</taxon>
        <taxon>Alphaproteobacteria</taxon>
        <taxon>Hyphomicrobiales</taxon>
        <taxon>Methylobacteriaceae</taxon>
        <taxon>Microvirga</taxon>
    </lineage>
</organism>
<dbReference type="OrthoDB" id="284135at2"/>
<dbReference type="RefSeq" id="WP_150942199.1">
    <property type="nucleotide sequence ID" value="NZ_VCMV01000003.1"/>
</dbReference>
<proteinExistence type="predicted"/>
<dbReference type="AlphaFoldDB" id="A0A5N3PHB7"/>
<feature type="compositionally biased region" description="Basic and acidic residues" evidence="1">
    <location>
        <begin position="1"/>
        <end position="12"/>
    </location>
</feature>
<evidence type="ECO:0000313" key="3">
    <source>
        <dbReference type="Proteomes" id="UP000325684"/>
    </source>
</evidence>
<dbReference type="Proteomes" id="UP000325684">
    <property type="component" value="Unassembled WGS sequence"/>
</dbReference>
<dbReference type="InterPro" id="IPR021322">
    <property type="entry name" value="DUF2924"/>
</dbReference>
<protein>
    <submittedName>
        <fullName evidence="2">DUF2924 domain-containing protein</fullName>
    </submittedName>
</protein>
<gene>
    <name evidence="2" type="ORF">FEZ63_03265</name>
</gene>
<sequence>MMTDHRLSHQDADSNGLEGRSSDDLKSLYIALTGAPLPKFIRGKLLRRAVVHALAEKRDGGLNPDTQRCLDGLVRQIVPTGETAPPKPNRKIRSGTRLIREWQGQVHEVTVDGVSFL</sequence>
<dbReference type="EMBL" id="VCMV01000003">
    <property type="protein sequence ID" value="KAB0269142.1"/>
    <property type="molecule type" value="Genomic_DNA"/>
</dbReference>
<comment type="caution">
    <text evidence="2">The sequence shown here is derived from an EMBL/GenBank/DDBJ whole genome shotgun (WGS) entry which is preliminary data.</text>
</comment>
<evidence type="ECO:0000256" key="1">
    <source>
        <dbReference type="SAM" id="MobiDB-lite"/>
    </source>
</evidence>
<feature type="region of interest" description="Disordered" evidence="1">
    <location>
        <begin position="1"/>
        <end position="21"/>
    </location>
</feature>
<evidence type="ECO:0000313" key="2">
    <source>
        <dbReference type="EMBL" id="KAB0269142.1"/>
    </source>
</evidence>